<dbReference type="InterPro" id="IPR016164">
    <property type="entry name" value="FAD-linked_Oxase-like_C"/>
</dbReference>
<dbReference type="Gene3D" id="3.30.70.2190">
    <property type="match status" value="1"/>
</dbReference>
<dbReference type="STRING" id="576131.SAMN05444486_101312"/>
<keyword evidence="4" id="KW-0274">FAD</keyword>
<organism evidence="6 7">
    <name type="scientific">Lentibacter algarum</name>
    <dbReference type="NCBI Taxonomy" id="576131"/>
    <lineage>
        <taxon>Bacteria</taxon>
        <taxon>Pseudomonadati</taxon>
        <taxon>Pseudomonadota</taxon>
        <taxon>Alphaproteobacteria</taxon>
        <taxon>Rhodobacterales</taxon>
        <taxon>Roseobacteraceae</taxon>
        <taxon>Lentibacter</taxon>
    </lineage>
</organism>
<dbReference type="GO" id="GO:0071949">
    <property type="term" value="F:FAD binding"/>
    <property type="evidence" value="ECO:0007669"/>
    <property type="project" value="InterPro"/>
</dbReference>
<dbReference type="Gene3D" id="1.10.45.10">
    <property type="entry name" value="Vanillyl-alcohol Oxidase, Chain A, domain 4"/>
    <property type="match status" value="1"/>
</dbReference>
<comment type="cofactor">
    <cofactor evidence="1">
        <name>FAD</name>
        <dbReference type="ChEBI" id="CHEBI:57692"/>
    </cofactor>
</comment>
<keyword evidence="7" id="KW-1185">Reference proteome</keyword>
<dbReference type="Gene3D" id="3.30.465.10">
    <property type="match status" value="1"/>
</dbReference>
<proteinExistence type="inferred from homology"/>
<dbReference type="SUPFAM" id="SSF55103">
    <property type="entry name" value="FAD-linked oxidases, C-terminal domain"/>
    <property type="match status" value="1"/>
</dbReference>
<dbReference type="GO" id="GO:0003824">
    <property type="term" value="F:catalytic activity"/>
    <property type="evidence" value="ECO:0007669"/>
    <property type="project" value="InterPro"/>
</dbReference>
<evidence type="ECO:0000259" key="5">
    <source>
        <dbReference type="PROSITE" id="PS51387"/>
    </source>
</evidence>
<feature type="domain" description="FAD-binding PCMH-type" evidence="5">
    <location>
        <begin position="37"/>
        <end position="217"/>
    </location>
</feature>
<dbReference type="InterPro" id="IPR006094">
    <property type="entry name" value="Oxid_FAD_bind_N"/>
</dbReference>
<accession>A0A1H3HA80</accession>
<dbReference type="AlphaFoldDB" id="A0A1H3HA80"/>
<dbReference type="PANTHER" id="PTHR43716">
    <property type="entry name" value="D-2-HYDROXYGLUTARATE DEHYDROGENASE, MITOCHONDRIAL"/>
    <property type="match status" value="1"/>
</dbReference>
<keyword evidence="3" id="KW-0285">Flavoprotein</keyword>
<dbReference type="InterPro" id="IPR016169">
    <property type="entry name" value="FAD-bd_PCMH_sub2"/>
</dbReference>
<dbReference type="InterPro" id="IPR004113">
    <property type="entry name" value="FAD-bd_oxidored_4_C"/>
</dbReference>
<dbReference type="GeneID" id="78123118"/>
<evidence type="ECO:0000256" key="1">
    <source>
        <dbReference type="ARBA" id="ARBA00001974"/>
    </source>
</evidence>
<dbReference type="InterPro" id="IPR051264">
    <property type="entry name" value="FAD-oxidored/transferase_4"/>
</dbReference>
<dbReference type="InterPro" id="IPR016166">
    <property type="entry name" value="FAD-bd_PCMH"/>
</dbReference>
<dbReference type="Pfam" id="PF01565">
    <property type="entry name" value="FAD_binding_4"/>
    <property type="match status" value="1"/>
</dbReference>
<reference evidence="6 7" key="1">
    <citation type="submission" date="2016-10" db="EMBL/GenBank/DDBJ databases">
        <authorList>
            <person name="de Groot N.N."/>
        </authorList>
    </citation>
    <scope>NUCLEOTIDE SEQUENCE [LARGE SCALE GENOMIC DNA]</scope>
    <source>
        <strain evidence="6 7">DSM 24677</strain>
    </source>
</reference>
<evidence type="ECO:0000256" key="4">
    <source>
        <dbReference type="ARBA" id="ARBA00022827"/>
    </source>
</evidence>
<sequence>MITNLTHDLLTKLEALLPEGTLREASPRYLEEPRAKWQGVAAAVAAPKTVEDVSTILRFATAHRIALIPYGGGTGLVGGQVTSSGTPLLLSLERMNTVREVHPSENVIVVEAGCTLQAVQDAAEQANRLFPLSIGSKGTAQIGGNLATNAGGINVLRYGNTRDLALGLEAVMPDGSVWNGLTRLRKDNTGYDIRNLLIGSEGTLGVITAAALKLFPRPAQTGTALFAVSSPEAALKLLARLRDIAGESISAFELLHRQGLEFVAETMPDQRLPWPDPPEWMVLTELGLARGPTPQALFEELFEVALEEGLADDGIIAQSEGQSAELWGLREAIPIANKNIGGISSHDISLPLSAIADFIPRATSALATHGDYRINCFGHLGDGNLHFNVYPPKGAQRSAYKEAASAVQDIVHDITVEMGGSFSAEHGLGRLKAADLERYGDPTKLAAMHSIKSALDPQGIMNPGAVLLTKS</sequence>
<dbReference type="InterPro" id="IPR036318">
    <property type="entry name" value="FAD-bd_PCMH-like_sf"/>
</dbReference>
<comment type="similarity">
    <text evidence="2">Belongs to the FAD-binding oxidoreductase/transferase type 4 family.</text>
</comment>
<protein>
    <submittedName>
        <fullName evidence="6">FAD/FMN-containing dehydrogenase</fullName>
    </submittedName>
</protein>
<dbReference type="EMBL" id="FNPR01000001">
    <property type="protein sequence ID" value="SDY12391.1"/>
    <property type="molecule type" value="Genomic_DNA"/>
</dbReference>
<gene>
    <name evidence="6" type="ORF">SAMN05444486_101312</name>
</gene>
<dbReference type="GO" id="GO:0022904">
    <property type="term" value="P:respiratory electron transport chain"/>
    <property type="evidence" value="ECO:0007669"/>
    <property type="project" value="TreeGrafter"/>
</dbReference>
<dbReference type="PANTHER" id="PTHR43716:SF2">
    <property type="entry name" value="BLL6224 PROTEIN"/>
    <property type="match status" value="1"/>
</dbReference>
<dbReference type="Gene3D" id="3.30.43.10">
    <property type="entry name" value="Uridine Diphospho-n-acetylenolpyruvylglucosamine Reductase, domain 2"/>
    <property type="match status" value="1"/>
</dbReference>
<dbReference type="PROSITE" id="PS51387">
    <property type="entry name" value="FAD_PCMH"/>
    <property type="match status" value="1"/>
</dbReference>
<dbReference type="SUPFAM" id="SSF56176">
    <property type="entry name" value="FAD-binding/transporter-associated domain-like"/>
    <property type="match status" value="1"/>
</dbReference>
<dbReference type="OrthoDB" id="9811557at2"/>
<evidence type="ECO:0000256" key="3">
    <source>
        <dbReference type="ARBA" id="ARBA00022630"/>
    </source>
</evidence>
<dbReference type="FunFam" id="1.10.45.10:FF:000001">
    <property type="entry name" value="D-lactate dehydrogenase mitochondrial"/>
    <property type="match status" value="1"/>
</dbReference>
<evidence type="ECO:0000313" key="7">
    <source>
        <dbReference type="Proteomes" id="UP000199026"/>
    </source>
</evidence>
<dbReference type="RefSeq" id="WP_089887274.1">
    <property type="nucleotide sequence ID" value="NZ_CALJFH010000018.1"/>
</dbReference>
<dbReference type="Gene3D" id="3.30.70.2740">
    <property type="match status" value="1"/>
</dbReference>
<evidence type="ECO:0000256" key="2">
    <source>
        <dbReference type="ARBA" id="ARBA00008000"/>
    </source>
</evidence>
<evidence type="ECO:0000313" key="6">
    <source>
        <dbReference type="EMBL" id="SDY12391.1"/>
    </source>
</evidence>
<dbReference type="Pfam" id="PF02913">
    <property type="entry name" value="FAD-oxidase_C"/>
    <property type="match status" value="1"/>
</dbReference>
<dbReference type="Proteomes" id="UP000199026">
    <property type="component" value="Unassembled WGS sequence"/>
</dbReference>
<dbReference type="InterPro" id="IPR016167">
    <property type="entry name" value="FAD-bd_PCMH_sub1"/>
</dbReference>
<dbReference type="InterPro" id="IPR016171">
    <property type="entry name" value="Vanillyl_alc_oxidase_C-sub2"/>
</dbReference>
<name>A0A1H3HA80_9RHOB</name>